<feature type="region of interest" description="Disordered" evidence="1">
    <location>
        <begin position="1"/>
        <end position="30"/>
    </location>
</feature>
<dbReference type="InterPro" id="IPR050400">
    <property type="entry name" value="Bact_Cytoskel_RodZ"/>
</dbReference>
<dbReference type="InterPro" id="IPR001387">
    <property type="entry name" value="Cro/C1-type_HTH"/>
</dbReference>
<gene>
    <name evidence="4" type="ORF">LPC04_12915</name>
</gene>
<dbReference type="GO" id="GO:0003677">
    <property type="term" value="F:DNA binding"/>
    <property type="evidence" value="ECO:0007669"/>
    <property type="project" value="InterPro"/>
</dbReference>
<dbReference type="PANTHER" id="PTHR34475">
    <property type="match status" value="1"/>
</dbReference>
<reference evidence="4" key="1">
    <citation type="submission" date="2021-11" db="EMBL/GenBank/DDBJ databases">
        <title>BS-T2-15 a new species belonging to the Comamonadaceae family isolated from the soil of a French oak forest.</title>
        <authorList>
            <person name="Mieszkin S."/>
            <person name="Alain K."/>
        </authorList>
    </citation>
    <scope>NUCLEOTIDE SEQUENCE</scope>
    <source>
        <strain evidence="4">BS-T2-15</strain>
    </source>
</reference>
<evidence type="ECO:0000313" key="4">
    <source>
        <dbReference type="EMBL" id="MCK9686610.1"/>
    </source>
</evidence>
<dbReference type="PANTHER" id="PTHR34475:SF1">
    <property type="entry name" value="CYTOSKELETON PROTEIN RODZ"/>
    <property type="match status" value="1"/>
</dbReference>
<organism evidence="4 5">
    <name type="scientific">Scleromatobacter humisilvae</name>
    <dbReference type="NCBI Taxonomy" id="2897159"/>
    <lineage>
        <taxon>Bacteria</taxon>
        <taxon>Pseudomonadati</taxon>
        <taxon>Pseudomonadota</taxon>
        <taxon>Betaproteobacteria</taxon>
        <taxon>Burkholderiales</taxon>
        <taxon>Sphaerotilaceae</taxon>
        <taxon>Scleromatobacter</taxon>
    </lineage>
</organism>
<sequence>MPAEPEPAGASSRLDPEPTPSRLGPPTAGGLIRDAREAQGIDLASLAAMLKIPLRRLEALEMGRHEELQGPTFERALAQAACRVLKIDPKPVLALLPQHERNTLERVSEGINTPFRDGQGSGGFELPAGMRPVIIFVGILILATLALLFVPGSWIARAKAEFAGGAAASAPAESASVPAVAVPVEMPAASAVAPAAAATLAPVLSAPAPAAASAASSVSPTPAAASATAAQGVDEVLAHVAGTPSIPLQVIATADSWVEVVDAQGHTLLSRVVVAGESVGLDGALPMRVKIGNARGTHLKLRGDNVDLTPWTRDNVARLELK</sequence>
<dbReference type="EMBL" id="JAJLJH010000002">
    <property type="protein sequence ID" value="MCK9686610.1"/>
    <property type="molecule type" value="Genomic_DNA"/>
</dbReference>
<dbReference type="AlphaFoldDB" id="A0A9X1YJM2"/>
<protein>
    <submittedName>
        <fullName evidence="4">Helix-turn-helix domain-containing protein</fullName>
    </submittedName>
</protein>
<evidence type="ECO:0000313" key="5">
    <source>
        <dbReference type="Proteomes" id="UP001139353"/>
    </source>
</evidence>
<keyword evidence="2" id="KW-0812">Transmembrane</keyword>
<dbReference type="Proteomes" id="UP001139353">
    <property type="component" value="Unassembled WGS sequence"/>
</dbReference>
<keyword evidence="5" id="KW-1185">Reference proteome</keyword>
<dbReference type="Pfam" id="PF13464">
    <property type="entry name" value="RodZ_C"/>
    <property type="match status" value="1"/>
</dbReference>
<evidence type="ECO:0000259" key="3">
    <source>
        <dbReference type="Pfam" id="PF13464"/>
    </source>
</evidence>
<dbReference type="Gene3D" id="1.10.260.40">
    <property type="entry name" value="lambda repressor-like DNA-binding domains"/>
    <property type="match status" value="1"/>
</dbReference>
<evidence type="ECO:0000256" key="2">
    <source>
        <dbReference type="SAM" id="Phobius"/>
    </source>
</evidence>
<feature type="transmembrane region" description="Helical" evidence="2">
    <location>
        <begin position="133"/>
        <end position="154"/>
    </location>
</feature>
<proteinExistence type="predicted"/>
<evidence type="ECO:0000256" key="1">
    <source>
        <dbReference type="SAM" id="MobiDB-lite"/>
    </source>
</evidence>
<dbReference type="CDD" id="cd00093">
    <property type="entry name" value="HTH_XRE"/>
    <property type="match status" value="1"/>
</dbReference>
<dbReference type="Pfam" id="PF13413">
    <property type="entry name" value="HTH_25"/>
    <property type="match status" value="1"/>
</dbReference>
<keyword evidence="2" id="KW-0472">Membrane</keyword>
<name>A0A9X1YJM2_9BURK</name>
<comment type="caution">
    <text evidence="4">The sequence shown here is derived from an EMBL/GenBank/DDBJ whole genome shotgun (WGS) entry which is preliminary data.</text>
</comment>
<dbReference type="InterPro" id="IPR010982">
    <property type="entry name" value="Lambda_DNA-bd_dom_sf"/>
</dbReference>
<keyword evidence="2" id="KW-1133">Transmembrane helix</keyword>
<accession>A0A9X1YJM2</accession>
<feature type="domain" description="Cytoskeleton protein RodZ-like C-terminal" evidence="3">
    <location>
        <begin position="251"/>
        <end position="320"/>
    </location>
</feature>
<dbReference type="RefSeq" id="WP_275682628.1">
    <property type="nucleotide sequence ID" value="NZ_JAJLJH010000002.1"/>
</dbReference>
<dbReference type="InterPro" id="IPR025194">
    <property type="entry name" value="RodZ-like_C"/>
</dbReference>